<evidence type="ECO:0000313" key="7">
    <source>
        <dbReference type="Proteomes" id="UP000438429"/>
    </source>
</evidence>
<feature type="region of interest" description="Disordered" evidence="4">
    <location>
        <begin position="23"/>
        <end position="49"/>
    </location>
</feature>
<evidence type="ECO:0000256" key="2">
    <source>
        <dbReference type="ARBA" id="ARBA00022490"/>
    </source>
</evidence>
<keyword evidence="3" id="KW-0175">Coiled coil</keyword>
<reference evidence="6 7" key="1">
    <citation type="submission" date="2019-06" db="EMBL/GenBank/DDBJ databases">
        <title>Draft genomes of female and male turbot (Scophthalmus maximus).</title>
        <authorList>
            <person name="Xu H."/>
            <person name="Xu X.-W."/>
            <person name="Shao C."/>
            <person name="Chen S."/>
        </authorList>
    </citation>
    <scope>NUCLEOTIDE SEQUENCE [LARGE SCALE GENOMIC DNA]</scope>
    <source>
        <strain evidence="6">Ysfricsl-2016a</strain>
        <tissue evidence="6">Blood</tissue>
    </source>
</reference>
<comment type="subcellular location">
    <subcellularLocation>
        <location evidence="1">Cytoplasm</location>
    </subcellularLocation>
</comment>
<proteinExistence type="predicted"/>
<organism evidence="6 7">
    <name type="scientific">Scophthalmus maximus</name>
    <name type="common">Turbot</name>
    <name type="synonym">Psetta maxima</name>
    <dbReference type="NCBI Taxonomy" id="52904"/>
    <lineage>
        <taxon>Eukaryota</taxon>
        <taxon>Metazoa</taxon>
        <taxon>Chordata</taxon>
        <taxon>Craniata</taxon>
        <taxon>Vertebrata</taxon>
        <taxon>Euteleostomi</taxon>
        <taxon>Actinopterygii</taxon>
        <taxon>Neopterygii</taxon>
        <taxon>Teleostei</taxon>
        <taxon>Neoteleostei</taxon>
        <taxon>Acanthomorphata</taxon>
        <taxon>Carangaria</taxon>
        <taxon>Pleuronectiformes</taxon>
        <taxon>Pleuronectoidei</taxon>
        <taxon>Scophthalmidae</taxon>
        <taxon>Scophthalmus</taxon>
    </lineage>
</organism>
<feature type="compositionally biased region" description="Polar residues" evidence="4">
    <location>
        <begin position="185"/>
        <end position="196"/>
    </location>
</feature>
<feature type="region of interest" description="Disordered" evidence="4">
    <location>
        <begin position="181"/>
        <end position="200"/>
    </location>
</feature>
<feature type="region of interest" description="Disordered" evidence="4">
    <location>
        <begin position="396"/>
        <end position="457"/>
    </location>
</feature>
<dbReference type="GO" id="GO:0034334">
    <property type="term" value="P:adherens junction maintenance"/>
    <property type="evidence" value="ECO:0007669"/>
    <property type="project" value="TreeGrafter"/>
</dbReference>
<evidence type="ECO:0000259" key="5">
    <source>
        <dbReference type="Pfam" id="PF11819"/>
    </source>
</evidence>
<dbReference type="GO" id="GO:0005737">
    <property type="term" value="C:cytoplasm"/>
    <property type="evidence" value="ECO:0007669"/>
    <property type="project" value="UniProtKB-SubCell"/>
</dbReference>
<evidence type="ECO:0000313" key="6">
    <source>
        <dbReference type="EMBL" id="KAF0036334.1"/>
    </source>
</evidence>
<feature type="domain" description="Cytohesin Ubiquitin Protein Inducing" evidence="5">
    <location>
        <begin position="188"/>
        <end position="307"/>
    </location>
</feature>
<feature type="compositionally biased region" description="Low complexity" evidence="4">
    <location>
        <begin position="396"/>
        <end position="410"/>
    </location>
</feature>
<protein>
    <recommendedName>
        <fullName evidence="5">Cytohesin Ubiquitin Protein Inducing domain-containing protein</fullName>
    </recommendedName>
</protein>
<dbReference type="Proteomes" id="UP000438429">
    <property type="component" value="Unassembled WGS sequence"/>
</dbReference>
<dbReference type="AlphaFoldDB" id="A0A6A4SZ64"/>
<dbReference type="PANTHER" id="PTHR16093:SF4">
    <property type="entry name" value="INNATE IMMUNITY ACTIVATOR PROTEIN"/>
    <property type="match status" value="1"/>
</dbReference>
<feature type="compositionally biased region" description="Polar residues" evidence="4">
    <location>
        <begin position="630"/>
        <end position="646"/>
    </location>
</feature>
<dbReference type="Pfam" id="PF11819">
    <property type="entry name" value="CUPID"/>
    <property type="match status" value="1"/>
</dbReference>
<accession>A0A6A4SZ64</accession>
<dbReference type="GO" id="GO:0031398">
    <property type="term" value="P:positive regulation of protein ubiquitination"/>
    <property type="evidence" value="ECO:0007669"/>
    <property type="project" value="TreeGrafter"/>
</dbReference>
<dbReference type="InterPro" id="IPR021774">
    <property type="entry name" value="CUPID"/>
</dbReference>
<evidence type="ECO:0000256" key="3">
    <source>
        <dbReference type="ARBA" id="ARBA00023054"/>
    </source>
</evidence>
<dbReference type="PANTHER" id="PTHR16093">
    <property type="entry name" value="COILED-COIL DOMAIN-CONTAINING PROTEIN 120 FAMILY MEMBER"/>
    <property type="match status" value="1"/>
</dbReference>
<evidence type="ECO:0000256" key="1">
    <source>
        <dbReference type="ARBA" id="ARBA00004496"/>
    </source>
</evidence>
<name>A0A6A4SZ64_SCOMX</name>
<sequence length="753" mass="85021">MASWEIASRKYENYAGHAALSRQSTADGIGDETVQPRKLNGSSVDPPSYQNLHRELLLSHKRGLLLEEKPELTRVLEQRRLELHKEEEMARQRPSDLETELRKRQQKMQEYEQEEIRQRENQQKIPEFVRVKDNLRRTQTFEQTSCLSLGPFIFCASFQSKSPSARHVLSTPERVWIQQRRTEPFQRQSGPDSPTSPVKDLTTHTRALKLKHQSLEERLELCLLELRKLCVREAELTGTLPSDYPLMPEEKPPRVRRRIGASFKLDEGLMHLDKQDPELQALETDLALRQQIYEAARKLSLEENLSKPQKKSRLQQCKREEKKVKNMQEAVFQHRIKSECNSPCISISSSQNRGVCVSDDSSLSDVVALDDDVDSSSPLSPPVLGSSCSNPLQLSAKTLQSSQQSSSQLSVECERSPIQNSPWKESSLDQPYQRETKPQSACSSRSSSPAGTQVSRESCRIPLSQFIKNSALRHNHSTSAPSTPELHVRRQYSKSFRLPKNKLSADTERPSSNSRGRARLPQRRCVADLMVRSPEYSPLRPYQSSSEDSSSEHSSSSYISSPGRDGPTEVPKLCPPPYGFHFGAQKKGLSNFSSSNKNTTQPQPGSGSIKATADDGPLSPQDLNMGKCFLSSQPVARRPQPSQWQEGASPPIRVLKPPPPYTRLVRTPSLKEYPNHAIRLMPREIVSEELKSWHQRNQMQRLCSVDEQSVKSPTSPHLHPFKQGSGNVILQRAADGTPVQWFVAEDAEIVSQV</sequence>
<keyword evidence="2" id="KW-0963">Cytoplasm</keyword>
<feature type="compositionally biased region" description="Low complexity" evidence="4">
    <location>
        <begin position="544"/>
        <end position="561"/>
    </location>
</feature>
<feature type="compositionally biased region" description="Polar residues" evidence="4">
    <location>
        <begin position="588"/>
        <end position="606"/>
    </location>
</feature>
<feature type="region of interest" description="Disordered" evidence="4">
    <location>
        <begin position="470"/>
        <end position="660"/>
    </location>
</feature>
<comment type="caution">
    <text evidence="6">The sequence shown here is derived from an EMBL/GenBank/DDBJ whole genome shotgun (WGS) entry which is preliminary data.</text>
</comment>
<feature type="compositionally biased region" description="Polar residues" evidence="4">
    <location>
        <begin position="417"/>
        <end position="430"/>
    </location>
</feature>
<dbReference type="InterPro" id="IPR009533">
    <property type="entry name" value="FAM107"/>
</dbReference>
<feature type="compositionally biased region" description="Polar residues" evidence="4">
    <location>
        <begin position="40"/>
        <end position="49"/>
    </location>
</feature>
<evidence type="ECO:0000256" key="4">
    <source>
        <dbReference type="SAM" id="MobiDB-lite"/>
    </source>
</evidence>
<feature type="compositionally biased region" description="Basic residues" evidence="4">
    <location>
        <begin position="489"/>
        <end position="500"/>
    </location>
</feature>
<dbReference type="Pfam" id="PF06625">
    <property type="entry name" value="DUF1151"/>
    <property type="match status" value="1"/>
</dbReference>
<dbReference type="InterPro" id="IPR043447">
    <property type="entry name" value="CCDC120/INAVA"/>
</dbReference>
<gene>
    <name evidence="6" type="ORF">F2P81_011646</name>
</gene>
<dbReference type="EMBL" id="VEVO01000010">
    <property type="protein sequence ID" value="KAF0036334.1"/>
    <property type="molecule type" value="Genomic_DNA"/>
</dbReference>